<feature type="region of interest" description="Disordered" evidence="1">
    <location>
        <begin position="1"/>
        <end position="65"/>
    </location>
</feature>
<dbReference type="EMBL" id="JARBHB010000005">
    <property type="protein sequence ID" value="KAJ8883322.1"/>
    <property type="molecule type" value="Genomic_DNA"/>
</dbReference>
<dbReference type="Proteomes" id="UP001159363">
    <property type="component" value="Chromosome 4"/>
</dbReference>
<accession>A0ABQ9HG59</accession>
<feature type="compositionally biased region" description="Polar residues" evidence="1">
    <location>
        <begin position="210"/>
        <end position="224"/>
    </location>
</feature>
<reference evidence="2 3" key="1">
    <citation type="submission" date="2023-02" db="EMBL/GenBank/DDBJ databases">
        <title>LHISI_Scaffold_Assembly.</title>
        <authorList>
            <person name="Stuart O.P."/>
            <person name="Cleave R."/>
            <person name="Magrath M.J.L."/>
            <person name="Mikheyev A.S."/>
        </authorList>
    </citation>
    <scope>NUCLEOTIDE SEQUENCE [LARGE SCALE GENOMIC DNA]</scope>
    <source>
        <strain evidence="2">Daus_M_001</strain>
        <tissue evidence="2">Leg muscle</tissue>
    </source>
</reference>
<feature type="compositionally biased region" description="Polar residues" evidence="1">
    <location>
        <begin position="8"/>
        <end position="24"/>
    </location>
</feature>
<name>A0ABQ9HG59_9NEOP</name>
<comment type="caution">
    <text evidence="2">The sequence shown here is derived from an EMBL/GenBank/DDBJ whole genome shotgun (WGS) entry which is preliminary data.</text>
</comment>
<evidence type="ECO:0000256" key="1">
    <source>
        <dbReference type="SAM" id="MobiDB-lite"/>
    </source>
</evidence>
<evidence type="ECO:0000313" key="2">
    <source>
        <dbReference type="EMBL" id="KAJ8883322.1"/>
    </source>
</evidence>
<gene>
    <name evidence="2" type="ORF">PR048_015165</name>
</gene>
<organism evidence="2 3">
    <name type="scientific">Dryococelus australis</name>
    <dbReference type="NCBI Taxonomy" id="614101"/>
    <lineage>
        <taxon>Eukaryota</taxon>
        <taxon>Metazoa</taxon>
        <taxon>Ecdysozoa</taxon>
        <taxon>Arthropoda</taxon>
        <taxon>Hexapoda</taxon>
        <taxon>Insecta</taxon>
        <taxon>Pterygota</taxon>
        <taxon>Neoptera</taxon>
        <taxon>Polyneoptera</taxon>
        <taxon>Phasmatodea</taxon>
        <taxon>Verophasmatodea</taxon>
        <taxon>Anareolatae</taxon>
        <taxon>Phasmatidae</taxon>
        <taxon>Eurycanthinae</taxon>
        <taxon>Dryococelus</taxon>
    </lineage>
</organism>
<evidence type="ECO:0000313" key="3">
    <source>
        <dbReference type="Proteomes" id="UP001159363"/>
    </source>
</evidence>
<protein>
    <submittedName>
        <fullName evidence="2">Uncharacterized protein</fullName>
    </submittedName>
</protein>
<keyword evidence="3" id="KW-1185">Reference proteome</keyword>
<feature type="compositionally biased region" description="Polar residues" evidence="1">
    <location>
        <begin position="32"/>
        <end position="46"/>
    </location>
</feature>
<feature type="region of interest" description="Disordered" evidence="1">
    <location>
        <begin position="203"/>
        <end position="226"/>
    </location>
</feature>
<proteinExistence type="predicted"/>
<sequence>MLRCAEDPSSQNILAHPLNSSPSLTEGRRSCDASQVATTVNHSNPPRASDGATIGSAWGEGRSRWIPPPPPQIRTLHGALISAYQLYPGTRSLVATRPAHICHYLGRGKREIPEKTRRRTASPGAIPTCENLVTRLWLEARVLIAQPPRPLWIQLTVPKIKKTAMRRGREDVLHKPSPVVWKRGRGVRVRRKWSRLEKEHARIKNGTGGTVETKNTSPTRSPGSERSALRCLAKSVELQNRSALRKKANQENMPIVVALFSRQLGRCLTAPIFKPLLALKSSKLPIVQILLFYPFSA</sequence>